<evidence type="ECO:0000256" key="4">
    <source>
        <dbReference type="ARBA" id="ARBA00022679"/>
    </source>
</evidence>
<dbReference type="Proteomes" id="UP000291301">
    <property type="component" value="Unassembled WGS sequence"/>
</dbReference>
<dbReference type="SUPFAM" id="SSF52540">
    <property type="entry name" value="P-loop containing nucleoside triphosphate hydrolases"/>
    <property type="match status" value="1"/>
</dbReference>
<dbReference type="GO" id="GO:0046316">
    <property type="term" value="F:gluconokinase activity"/>
    <property type="evidence" value="ECO:0007669"/>
    <property type="project" value="UniProtKB-EC"/>
</dbReference>
<dbReference type="GO" id="GO:0005524">
    <property type="term" value="F:ATP binding"/>
    <property type="evidence" value="ECO:0007669"/>
    <property type="project" value="UniProtKB-KW"/>
</dbReference>
<name>A0A4R0P4S4_9HYPH</name>
<dbReference type="EC" id="2.7.1.12" evidence="3"/>
<proteinExistence type="inferred from homology"/>
<evidence type="ECO:0000256" key="8">
    <source>
        <dbReference type="ARBA" id="ARBA00048090"/>
    </source>
</evidence>
<keyword evidence="7" id="KW-0067">ATP-binding</keyword>
<comment type="caution">
    <text evidence="9">The sequence shown here is derived from an EMBL/GenBank/DDBJ whole genome shotgun (WGS) entry which is preliminary data.</text>
</comment>
<evidence type="ECO:0000256" key="7">
    <source>
        <dbReference type="ARBA" id="ARBA00022840"/>
    </source>
</evidence>
<comment type="similarity">
    <text evidence="2">Belongs to the gluconokinase GntK/GntV family.</text>
</comment>
<keyword evidence="6" id="KW-0418">Kinase</keyword>
<keyword evidence="4" id="KW-0808">Transferase</keyword>
<keyword evidence="5" id="KW-0547">Nucleotide-binding</keyword>
<comment type="pathway">
    <text evidence="1">Carbohydrate acid metabolism.</text>
</comment>
<dbReference type="RefSeq" id="WP_131570884.1">
    <property type="nucleotide sequence ID" value="NZ_JAINFK010000007.1"/>
</dbReference>
<dbReference type="PANTHER" id="PTHR43442">
    <property type="entry name" value="GLUCONOKINASE-RELATED"/>
    <property type="match status" value="1"/>
</dbReference>
<evidence type="ECO:0000313" key="9">
    <source>
        <dbReference type="EMBL" id="TCD11872.1"/>
    </source>
</evidence>
<evidence type="ECO:0000256" key="2">
    <source>
        <dbReference type="ARBA" id="ARBA00008420"/>
    </source>
</evidence>
<evidence type="ECO:0000256" key="1">
    <source>
        <dbReference type="ARBA" id="ARBA00004761"/>
    </source>
</evidence>
<dbReference type="AlphaFoldDB" id="A0A4R0P4S4"/>
<dbReference type="EMBL" id="SJST01000008">
    <property type="protein sequence ID" value="TCD11872.1"/>
    <property type="molecule type" value="Genomic_DNA"/>
</dbReference>
<dbReference type="PANTHER" id="PTHR43442:SF3">
    <property type="entry name" value="GLUCONOKINASE-RELATED"/>
    <property type="match status" value="1"/>
</dbReference>
<evidence type="ECO:0000313" key="10">
    <source>
        <dbReference type="Proteomes" id="UP000291301"/>
    </source>
</evidence>
<reference evidence="9 10" key="1">
    <citation type="journal article" date="2015" name="Antonie Van Leeuwenhoek">
        <title>Oricola cellulosilytica gen. nov., sp. nov., a cellulose-degrading bacterium of the family Phyllobacteriaceae isolated from surface seashore water, and emended descriptions of Mesorhizobium loti and Phyllobacterium myrsinacearum.</title>
        <authorList>
            <person name="Hameed A."/>
            <person name="Shahina M."/>
            <person name="Lai W.A."/>
            <person name="Lin S.Y."/>
            <person name="Young L.S."/>
            <person name="Liu Y.C."/>
            <person name="Hsu Y.H."/>
            <person name="Young C.C."/>
        </authorList>
    </citation>
    <scope>NUCLEOTIDE SEQUENCE [LARGE SCALE GENOMIC DNA]</scope>
    <source>
        <strain evidence="9 10">KCTC 52183</strain>
    </source>
</reference>
<dbReference type="InterPro" id="IPR027417">
    <property type="entry name" value="P-loop_NTPase"/>
</dbReference>
<dbReference type="Gene3D" id="3.40.50.300">
    <property type="entry name" value="P-loop containing nucleotide triphosphate hydrolases"/>
    <property type="match status" value="1"/>
</dbReference>
<dbReference type="InterPro" id="IPR006001">
    <property type="entry name" value="Therm_gnt_kin"/>
</dbReference>
<dbReference type="GO" id="GO:0005737">
    <property type="term" value="C:cytoplasm"/>
    <property type="evidence" value="ECO:0007669"/>
    <property type="project" value="TreeGrafter"/>
</dbReference>
<evidence type="ECO:0000256" key="5">
    <source>
        <dbReference type="ARBA" id="ARBA00022741"/>
    </source>
</evidence>
<dbReference type="OrthoDB" id="9795716at2"/>
<accession>A0A4R0P4S4</accession>
<organism evidence="9 10">
    <name type="scientific">Oricola cellulosilytica</name>
    <dbReference type="NCBI Taxonomy" id="1429082"/>
    <lineage>
        <taxon>Bacteria</taxon>
        <taxon>Pseudomonadati</taxon>
        <taxon>Pseudomonadota</taxon>
        <taxon>Alphaproteobacteria</taxon>
        <taxon>Hyphomicrobiales</taxon>
        <taxon>Ahrensiaceae</taxon>
        <taxon>Oricola</taxon>
    </lineage>
</organism>
<sequence length="72" mass="7937">MIMGVCGSGKSTVAMALADRVRGQFVEADDYHPSSNIDQMKRGRPLNDDMRWGWLDAVGGAVASRVRQVDRQ</sequence>
<comment type="catalytic activity">
    <reaction evidence="8">
        <text>D-gluconate + ATP = 6-phospho-D-gluconate + ADP + H(+)</text>
        <dbReference type="Rhea" id="RHEA:19433"/>
        <dbReference type="ChEBI" id="CHEBI:15378"/>
        <dbReference type="ChEBI" id="CHEBI:18391"/>
        <dbReference type="ChEBI" id="CHEBI:30616"/>
        <dbReference type="ChEBI" id="CHEBI:58759"/>
        <dbReference type="ChEBI" id="CHEBI:456216"/>
        <dbReference type="EC" id="2.7.1.12"/>
    </reaction>
</comment>
<dbReference type="CDD" id="cd02021">
    <property type="entry name" value="GntK"/>
    <property type="match status" value="1"/>
</dbReference>
<gene>
    <name evidence="9" type="ORF">E0D97_16185</name>
</gene>
<dbReference type="GO" id="GO:0005975">
    <property type="term" value="P:carbohydrate metabolic process"/>
    <property type="evidence" value="ECO:0007669"/>
    <property type="project" value="InterPro"/>
</dbReference>
<evidence type="ECO:0000256" key="3">
    <source>
        <dbReference type="ARBA" id="ARBA00012054"/>
    </source>
</evidence>
<evidence type="ECO:0000256" key="6">
    <source>
        <dbReference type="ARBA" id="ARBA00022777"/>
    </source>
</evidence>
<keyword evidence="10" id="KW-1185">Reference proteome</keyword>
<protein>
    <recommendedName>
        <fullName evidence="3">gluconokinase</fullName>
        <ecNumber evidence="3">2.7.1.12</ecNumber>
    </recommendedName>
</protein>